<organism evidence="2 3">
    <name type="scientific">Homo sapiens</name>
    <name type="common">Human</name>
    <dbReference type="NCBI Taxonomy" id="9606"/>
    <lineage>
        <taxon>Eukaryota</taxon>
        <taxon>Metazoa</taxon>
        <taxon>Chordata</taxon>
        <taxon>Craniata</taxon>
        <taxon>Vertebrata</taxon>
        <taxon>Euteleostomi</taxon>
        <taxon>Mammalia</taxon>
        <taxon>Eutheria</taxon>
        <taxon>Euarchontoglires</taxon>
        <taxon>Primates</taxon>
        <taxon>Haplorrhini</taxon>
        <taxon>Catarrhini</taxon>
        <taxon>Hominidae</taxon>
        <taxon>Homo</taxon>
    </lineage>
</organism>
<dbReference type="Bgee" id="ENSG00000279073">
    <property type="expression patterns" value="Expressed in male germ line stem cell (sensu Vertebrata) in testis and 86 other cell types or tissues"/>
</dbReference>
<reference evidence="2 3" key="3">
    <citation type="journal article" date="2004" name="Nature">
        <title>Finishing the euchromatic sequence of the human genome.</title>
        <authorList>
            <consortium name="International Human Genome Sequencing Consortium"/>
        </authorList>
    </citation>
    <scope>NUCLEOTIDE SEQUENCE [LARGE SCALE GENOMIC DNA]</scope>
</reference>
<feature type="region of interest" description="Disordered" evidence="1">
    <location>
        <begin position="15"/>
        <end position="40"/>
    </location>
</feature>
<proteinExistence type="predicted"/>
<reference evidence="2" key="4">
    <citation type="submission" date="2025-08" db="UniProtKB">
        <authorList>
            <consortium name="Ensembl"/>
        </authorList>
    </citation>
    <scope>IDENTIFICATION</scope>
</reference>
<feature type="compositionally biased region" description="Basic residues" evidence="1">
    <location>
        <begin position="15"/>
        <end position="27"/>
    </location>
</feature>
<evidence type="ECO:0000313" key="3">
    <source>
        <dbReference type="Proteomes" id="UP000005640"/>
    </source>
</evidence>
<dbReference type="ExpressionAtlas" id="A0A096LNT2">
    <property type="expression patterns" value="baseline"/>
</dbReference>
<dbReference type="HOGENOM" id="CLU_2202973_0_0_1"/>
<dbReference type="Ensembl" id="ENST00000622933.1">
    <property type="protein sequence ID" value="ENSP00000485208.1"/>
    <property type="gene ID" value="ENSG00000279073.3"/>
</dbReference>
<dbReference type="BioMuta" id="ENSG00000279073"/>
<reference evidence="2 3" key="2">
    <citation type="journal article" date="2004" name="Nature">
        <title>DNA sequence and analysis of human chromosome 9.</title>
        <authorList>
            <person name="Humphray S.J."/>
            <person name="Oliver K."/>
            <person name="Hunt A.R."/>
            <person name="Plumb R.W."/>
            <person name="Loveland J.E."/>
            <person name="Howe K.L."/>
            <person name="Andrews T.D."/>
            <person name="Searle S."/>
            <person name="Hunt S.E."/>
            <person name="Scott C.E."/>
            <person name="Jones M.C."/>
            <person name="Ainscough R."/>
            <person name="Almeida J.P."/>
            <person name="Ambrose K.D."/>
            <person name="Ashwell R.I."/>
            <person name="Babbage A.K."/>
            <person name="Babbage S."/>
            <person name="Bagguley C.L."/>
            <person name="Bailey J."/>
            <person name="Banerjee R."/>
            <person name="Barker D.J."/>
            <person name="Barlow K.F."/>
            <person name="Bates K."/>
            <person name="Beasley H."/>
            <person name="Beasley O."/>
            <person name="Bird C.P."/>
            <person name="Bray-Allen S."/>
            <person name="Brown A.J."/>
            <person name="Brown J.Y."/>
            <person name="Burford D."/>
            <person name="Burrill W."/>
            <person name="Burton J."/>
            <person name="Carder C."/>
            <person name="Carter N.P."/>
            <person name="Chapman J.C."/>
            <person name="Chen Y."/>
            <person name="Clarke G."/>
            <person name="Clark S.Y."/>
            <person name="Clee C.M."/>
            <person name="Clegg S."/>
            <person name="Collier R.E."/>
            <person name="Corby N."/>
            <person name="Crosier M."/>
            <person name="Cummings A.T."/>
            <person name="Davies J."/>
            <person name="Dhami P."/>
            <person name="Dunn M."/>
            <person name="Dutta I."/>
            <person name="Dyer L.W."/>
            <person name="Earthrowl M.E."/>
            <person name="Faulkner L."/>
            <person name="Fleming C.J."/>
            <person name="Frankish A."/>
            <person name="Frankland J.A."/>
            <person name="French L."/>
            <person name="Fricker D.G."/>
            <person name="Garner P."/>
            <person name="Garnett J."/>
            <person name="Ghori J."/>
            <person name="Gilbert J.G."/>
            <person name="Glison C."/>
            <person name="Grafham D.V."/>
            <person name="Gribble S."/>
            <person name="Griffiths C."/>
            <person name="Griffiths-Jones S."/>
            <person name="Grocock R."/>
            <person name="Guy J."/>
            <person name="Hall R.E."/>
            <person name="Hammond S."/>
            <person name="Harley J.L."/>
            <person name="Harrison E.S."/>
            <person name="Hart E.A."/>
            <person name="Heath P.D."/>
            <person name="Henderson C.D."/>
            <person name="Hopkins B.L."/>
            <person name="Howard P.J."/>
            <person name="Howden P.J."/>
            <person name="Huckle E."/>
            <person name="Johnson C."/>
            <person name="Johnson D."/>
            <person name="Joy A.A."/>
            <person name="Kay M."/>
            <person name="Keenan S."/>
            <person name="Kershaw J.K."/>
            <person name="Kimberley A.M."/>
            <person name="King A."/>
            <person name="Knights A."/>
            <person name="Laird G.K."/>
            <person name="Langford C."/>
            <person name="Lawlor S."/>
            <person name="Leongamornlert D.A."/>
            <person name="Leversha M."/>
            <person name="Lloyd C."/>
            <person name="Lloyd D.M."/>
            <person name="Lovell J."/>
            <person name="Martin S."/>
            <person name="Mashreghi-Mohammadi M."/>
            <person name="Matthews L."/>
            <person name="McLaren S."/>
            <person name="McLay K.E."/>
            <person name="McMurray A."/>
            <person name="Milne S."/>
            <person name="Nickerson T."/>
            <person name="Nisbett J."/>
            <person name="Nordsiek G."/>
            <person name="Pearce A.V."/>
            <person name="Peck A.I."/>
            <person name="Porter K.M."/>
            <person name="Pandian R."/>
            <person name="Pelan S."/>
            <person name="Phillimore B."/>
            <person name="Povey S."/>
            <person name="Ramsey Y."/>
            <person name="Rand V."/>
            <person name="Scharfe M."/>
            <person name="Sehra H.K."/>
            <person name="Shownkeen R."/>
            <person name="Sims S.K."/>
            <person name="Skuce C.D."/>
            <person name="Smith M."/>
            <person name="Steward C.A."/>
            <person name="Swarbreck D."/>
            <person name="Sycamore N."/>
            <person name="Tester J."/>
            <person name="Thorpe A."/>
            <person name="Tracey A."/>
            <person name="Tromans A."/>
            <person name="Thomas D.W."/>
            <person name="Wall M."/>
            <person name="Wallis J.M."/>
            <person name="West A.P."/>
            <person name="Whitehead S.L."/>
            <person name="Willey D.L."/>
            <person name="Williams S.A."/>
            <person name="Wilming L."/>
            <person name="Wray P.W."/>
            <person name="Young L."/>
            <person name="Ashurst J.L."/>
            <person name="Coulson A."/>
            <person name="Blocker H."/>
            <person name="Durbin R."/>
            <person name="Sulston J.E."/>
            <person name="Hubbard T."/>
            <person name="Jackson M.J."/>
            <person name="Bentley D.R."/>
            <person name="Beck S."/>
            <person name="Rogers J."/>
            <person name="Dunham I."/>
        </authorList>
    </citation>
    <scope>NUCLEOTIDE SEQUENCE [LARGE SCALE GENOMIC DNA]</scope>
</reference>
<feature type="non-terminal residue" evidence="2">
    <location>
        <position position="1"/>
    </location>
</feature>
<name>A0A096LNT2_HUMAN</name>
<evidence type="ECO:0000313" key="2">
    <source>
        <dbReference type="Ensembl" id="ENSP00000485208.1"/>
    </source>
</evidence>
<dbReference type="RNAct" id="A0A096LNT2">
    <property type="molecule type" value="protein"/>
</dbReference>
<dbReference type="Proteomes" id="UP000005640">
    <property type="component" value="Chromosome 9"/>
</dbReference>
<dbReference type="EMBL" id="AL807752">
    <property type="status" value="NOT_ANNOTATED_CDS"/>
    <property type="molecule type" value="Genomic_DNA"/>
</dbReference>
<accession>A0A096LNT2</accession>
<dbReference type="AlphaFoldDB" id="A0A096LNT2"/>
<dbReference type="PAN-GO" id="A0A096LNT2">
    <property type="GO annotations" value="0 GO annotations based on evolutionary models"/>
</dbReference>
<reference evidence="2 3" key="1">
    <citation type="journal article" date="2001" name="Nature">
        <title>Initial sequencing and analysis of the human genome.</title>
        <authorList>
            <consortium name="International Human Genome Sequencing Consortium"/>
            <person name="Lander E.S."/>
            <person name="Linton L.M."/>
            <person name="Birren B."/>
            <person name="Nusbaum C."/>
            <person name="Zody M.C."/>
            <person name="Baldwin J."/>
            <person name="Devon K."/>
            <person name="Dewar K."/>
            <person name="Doyle M."/>
            <person name="FitzHugh W."/>
            <person name="Funke R."/>
            <person name="Gage D."/>
            <person name="Harris K."/>
            <person name="Heaford A."/>
            <person name="Howland J."/>
            <person name="Kann L."/>
            <person name="Lehoczky J."/>
            <person name="LeVine R."/>
            <person name="McEwan P."/>
            <person name="McKernan K."/>
            <person name="Meldrim J."/>
            <person name="Mesirov J.P."/>
            <person name="Miranda C."/>
            <person name="Morris W."/>
            <person name="Naylor J."/>
            <person name="Raymond C."/>
            <person name="Rosetti M."/>
            <person name="Santos R."/>
            <person name="Sheridan A."/>
            <person name="Sougnez C."/>
            <person name="Stange-Thomann N."/>
            <person name="Stojanovic N."/>
            <person name="Subramanian A."/>
            <person name="Wyman D."/>
            <person name="Rogers J."/>
            <person name="Sulston J."/>
            <person name="Ainscough R."/>
            <person name="Beck S."/>
            <person name="Bentley D."/>
            <person name="Burton J."/>
            <person name="Clee C."/>
            <person name="Carter N."/>
            <person name="Coulson A."/>
            <person name="Deadman R."/>
            <person name="Deloukas P."/>
            <person name="Dunham A."/>
            <person name="Dunham I."/>
            <person name="Durbin R."/>
            <person name="French L."/>
            <person name="Grafham D."/>
            <person name="Gregory S."/>
            <person name="Hubbard T."/>
            <person name="Humphray S."/>
            <person name="Hunt A."/>
            <person name="Jones M."/>
            <person name="Lloyd C."/>
            <person name="McMurray A."/>
            <person name="Matthews L."/>
            <person name="Mercer S."/>
            <person name="Milne S."/>
            <person name="Mullikin J.C."/>
            <person name="Mungall A."/>
            <person name="Plumb R."/>
            <person name="Ross M."/>
            <person name="Shownkeen R."/>
            <person name="Sims S."/>
            <person name="Waterston R.H."/>
            <person name="Wilson R.K."/>
            <person name="Hillier L.W."/>
            <person name="McPherson J.D."/>
            <person name="Marra M.A."/>
            <person name="Mardis E.R."/>
            <person name="Fulton L.A."/>
            <person name="Chinwalla A.T."/>
            <person name="Pepin K.H."/>
            <person name="Gish W.R."/>
            <person name="Chissoe S.L."/>
            <person name="Wendl M.C."/>
            <person name="Delehaunty K.D."/>
            <person name="Miner T.L."/>
            <person name="Delehaunty A."/>
            <person name="Kramer J.B."/>
            <person name="Cook L.L."/>
            <person name="Fulton R.S."/>
            <person name="Johnson D.L."/>
            <person name="Minx P.J."/>
            <person name="Clifton S.W."/>
            <person name="Hawkins T."/>
            <person name="Branscomb E."/>
            <person name="Predki P."/>
            <person name="Richardson P."/>
            <person name="Wenning S."/>
            <person name="Slezak T."/>
            <person name="Doggett N."/>
            <person name="Cheng J.F."/>
            <person name="Olsen A."/>
            <person name="Lucas S."/>
            <person name="Elkin C."/>
            <person name="Uberbacher E."/>
            <person name="Frazier M."/>
            <person name="Gibbs R.A."/>
            <person name="Muzny D.M."/>
            <person name="Scherer S.E."/>
            <person name="Bouck J.B."/>
            <person name="Sodergren E.J."/>
            <person name="Worley K.C."/>
            <person name="Rives C.M."/>
            <person name="Gorrell J.H."/>
            <person name="Metzker M.L."/>
            <person name="Naylor S.L."/>
            <person name="Kucherlapati R.S."/>
            <person name="Nelson D.L."/>
            <person name="Weinstock G.M."/>
            <person name="Sakaki Y."/>
            <person name="Fujiyama A."/>
            <person name="Hattori M."/>
            <person name="Yada T."/>
            <person name="Toyoda A."/>
            <person name="Itoh T."/>
            <person name="Kawagoe C."/>
            <person name="Watanabe H."/>
            <person name="Totoki Y."/>
            <person name="Taylor T."/>
            <person name="Weissenbach J."/>
            <person name="Heilig R."/>
            <person name="Saurin W."/>
            <person name="Artiguenave F."/>
            <person name="Brottier P."/>
            <person name="Bruls T."/>
            <person name="Pelletier E."/>
            <person name="Robert C."/>
            <person name="Wincker P."/>
            <person name="Smith D.R."/>
            <person name="Doucette-Stamm L."/>
            <person name="Rubenfield M."/>
            <person name="Weinstock K."/>
            <person name="Lee H.M."/>
            <person name="Dubois J."/>
            <person name="Rosenthal A."/>
            <person name="Platzer M."/>
            <person name="Nyakatura G."/>
            <person name="Taudien S."/>
            <person name="Rump A."/>
            <person name="Yang H."/>
            <person name="Yu J."/>
            <person name="Wang J."/>
            <person name="Huang G."/>
            <person name="Gu J."/>
            <person name="Hood L."/>
            <person name="Rowen L."/>
            <person name="Madan A."/>
            <person name="Qin S."/>
            <person name="Davis R.W."/>
            <person name="Federspiel N.A."/>
            <person name="Abola A.P."/>
            <person name="Proctor M.J."/>
            <person name="Myers R.M."/>
            <person name="Schmutz J."/>
            <person name="Dickson M."/>
            <person name="Grimwood J."/>
            <person name="Cox D.R."/>
            <person name="Olson M.V."/>
            <person name="Kaul R."/>
            <person name="Raymond C."/>
            <person name="Shimizu N."/>
            <person name="Kawasaki K."/>
            <person name="Minoshima S."/>
            <person name="Evans G.A."/>
            <person name="Athanasiou M."/>
            <person name="Schultz R."/>
            <person name="Roe B.A."/>
            <person name="Chen F."/>
            <person name="Pan H."/>
            <person name="Ramser J."/>
            <person name="Lehrach H."/>
            <person name="Reinhardt R."/>
            <person name="McCombie W.R."/>
            <person name="de la Bastide M."/>
            <person name="Dedhia N."/>
            <person name="Blocker H."/>
            <person name="Hornischer K."/>
            <person name="Nordsiek G."/>
            <person name="Agarwala R."/>
            <person name="Aravind L."/>
            <person name="Bailey J.A."/>
            <person name="Bateman A."/>
            <person name="Batzoglou S."/>
            <person name="Birney E."/>
            <person name="Bork P."/>
            <person name="Brown D.G."/>
            <person name="Burge C.B."/>
            <person name="Cerutti L."/>
            <person name="Chen H.C."/>
            <person name="Church D."/>
            <person name="Clamp M."/>
            <person name="Copley R.R."/>
            <person name="Doerks T."/>
            <person name="Eddy S.R."/>
            <person name="Eichler E.E."/>
            <person name="Furey T.S."/>
            <person name="Galagan J."/>
            <person name="Gilbert J.G."/>
            <person name="Harmon C."/>
            <person name="Hayashizaki Y."/>
            <person name="Haussler D."/>
            <person name="Hermjakob H."/>
            <person name="Hokamp K."/>
            <person name="Jang W."/>
            <person name="Johnson L.S."/>
            <person name="Jones T.A."/>
            <person name="Kasif S."/>
            <person name="Kaspryzk A."/>
            <person name="Kennedy S."/>
            <person name="Kent W.J."/>
            <person name="Kitts P."/>
            <person name="Koonin E.V."/>
            <person name="Korf I."/>
            <person name="Kulp D."/>
            <person name="Lancet D."/>
            <person name="Lowe T.M."/>
            <person name="McLysaght A."/>
            <person name="Mikkelsen T."/>
            <person name="Moran J.V."/>
            <person name="Mulder N."/>
            <person name="Pollara V.J."/>
            <person name="Ponting C.P."/>
            <person name="Schuler G."/>
            <person name="Schultz J."/>
            <person name="Slater G."/>
            <person name="Smit A.F."/>
            <person name="Stupka E."/>
            <person name="Szustakowski J."/>
            <person name="Thierry-Mieg D."/>
            <person name="Thierry-Mieg J."/>
            <person name="Wagner L."/>
            <person name="Wallis J."/>
            <person name="Wheeler R."/>
            <person name="Williams A."/>
            <person name="Wolf Y.I."/>
            <person name="Wolfe K.H."/>
            <person name="Yang S.P."/>
            <person name="Yeh R.F."/>
            <person name="Collins F."/>
            <person name="Guyer M.S."/>
            <person name="Peterson J."/>
            <person name="Felsenfeld A."/>
            <person name="Wetterstrand K.A."/>
            <person name="Patrinos A."/>
            <person name="Morgan M.J."/>
            <person name="de Jong P."/>
            <person name="Catanese J.J."/>
            <person name="Osoegawa K."/>
            <person name="Shizuya H."/>
            <person name="Choi S."/>
            <person name="Chen Y.J."/>
        </authorList>
    </citation>
    <scope>NUCLEOTIDE SEQUENCE [LARGE SCALE GENOMIC DNA]</scope>
</reference>
<dbReference type="GeneCards" id="ENSG00000279073"/>
<evidence type="ECO:0000256" key="1">
    <source>
        <dbReference type="SAM" id="MobiDB-lite"/>
    </source>
</evidence>
<dbReference type="VEuPathDB" id="HostDB:ENSG00000279073"/>
<protein>
    <submittedName>
        <fullName evidence="2">Uncharacterized protein</fullName>
    </submittedName>
</protein>
<sequence length="108" mass="11711">TNGNRCCAWSGIKSHPRSWTRPPRMRRMRTETSRCTSARAWPRLESPSAAGWRKGPWAQPIVSGVYGHGSGRGKGQSSLHPQFIPGPGPCRGTSGGCRDLRISGLLAD</sequence>
<dbReference type="UCSC" id="uc064xid.1">
    <property type="organism name" value="human"/>
</dbReference>
<reference evidence="2" key="5">
    <citation type="submission" date="2025-09" db="UniProtKB">
        <authorList>
            <consortium name="Ensembl"/>
        </authorList>
    </citation>
    <scope>IDENTIFICATION</scope>
</reference>
<feature type="region of interest" description="Disordered" evidence="1">
    <location>
        <begin position="68"/>
        <end position="90"/>
    </location>
</feature>
<keyword evidence="3" id="KW-1185">Reference proteome</keyword>